<feature type="transmembrane region" description="Helical" evidence="1">
    <location>
        <begin position="16"/>
        <end position="40"/>
    </location>
</feature>
<name>A0A0G1KDS5_9BACT</name>
<feature type="domain" description="DUF8128" evidence="2">
    <location>
        <begin position="56"/>
        <end position="301"/>
    </location>
</feature>
<accession>A0A0G1KDS5</accession>
<evidence type="ECO:0000256" key="1">
    <source>
        <dbReference type="SAM" id="Phobius"/>
    </source>
</evidence>
<proteinExistence type="predicted"/>
<dbReference type="Proteomes" id="UP000034595">
    <property type="component" value="Unassembled WGS sequence"/>
</dbReference>
<dbReference type="EMBL" id="LCJQ01000006">
    <property type="protein sequence ID" value="KKT81733.1"/>
    <property type="molecule type" value="Genomic_DNA"/>
</dbReference>
<protein>
    <recommendedName>
        <fullName evidence="2">DUF8128 domain-containing protein</fullName>
    </recommendedName>
</protein>
<gene>
    <name evidence="3" type="ORF">UW78_C0006G0098</name>
</gene>
<evidence type="ECO:0000313" key="4">
    <source>
        <dbReference type="Proteomes" id="UP000034595"/>
    </source>
</evidence>
<reference evidence="3 4" key="1">
    <citation type="journal article" date="2015" name="Nature">
        <title>rRNA introns, odd ribosomes, and small enigmatic genomes across a large radiation of phyla.</title>
        <authorList>
            <person name="Brown C.T."/>
            <person name="Hug L.A."/>
            <person name="Thomas B.C."/>
            <person name="Sharon I."/>
            <person name="Castelle C.J."/>
            <person name="Singh A."/>
            <person name="Wilkins M.J."/>
            <person name="Williams K.H."/>
            <person name="Banfield J.F."/>
        </authorList>
    </citation>
    <scope>NUCLEOTIDE SEQUENCE [LARGE SCALE GENOMIC DNA]</scope>
</reference>
<dbReference type="InterPro" id="IPR058441">
    <property type="entry name" value="DUF8128"/>
</dbReference>
<sequence length="427" mass="49561">MNVIQTLGFSKLFSNLAIYLIIILQWFPYWGPVVFAYVLWKSWVHYIQAQWRSKIKWVLLEIKVPKEVNKSPLAMEIMLNALNQTGKGNWWDWYTKGRVRDWFSLEIVSLEGNVKFFIRSAATYKNIIEAQLYAQYPDIEIYEVPDYTRYVDYHGEGSAWDVVGRDYKLVKADPYPIKTYVDYGLDKEGIKEEYKIDPITSIIEYLGSIGKGEQIWIQILVRAAEKRYKKKDGSLGDWKDEAKDIIAKLKEGEKKEGEDVGFKMLLKTRGELDTIAAIERSVGKTGFDCGVRAMYLAKKENFNIGVHSRALGVLWGAFSSSNLNGFGLLNQTAGFDYPWQSYVTFEDYIFFPKFYFSKNKRISEKRKIQFDAYKHRSWFYLPRKLKPFTLTTEELATIFHFPGGVSQTPTFGRIPSHKSEAPVNLPI</sequence>
<keyword evidence="1" id="KW-1133">Transmembrane helix</keyword>
<evidence type="ECO:0000259" key="2">
    <source>
        <dbReference type="Pfam" id="PF26449"/>
    </source>
</evidence>
<organism evidence="3 4">
    <name type="scientific">Candidatus Azambacteria bacterium GW2011_GWA1_44_9</name>
    <dbReference type="NCBI Taxonomy" id="1618610"/>
    <lineage>
        <taxon>Bacteria</taxon>
        <taxon>Candidatus Azamiibacteriota</taxon>
    </lineage>
</organism>
<keyword evidence="1" id="KW-0812">Transmembrane</keyword>
<dbReference type="AlphaFoldDB" id="A0A0G1KDS5"/>
<comment type="caution">
    <text evidence="3">The sequence shown here is derived from an EMBL/GenBank/DDBJ whole genome shotgun (WGS) entry which is preliminary data.</text>
</comment>
<dbReference type="Pfam" id="PF26449">
    <property type="entry name" value="DUF8128"/>
    <property type="match status" value="1"/>
</dbReference>
<keyword evidence="1" id="KW-0472">Membrane</keyword>
<evidence type="ECO:0000313" key="3">
    <source>
        <dbReference type="EMBL" id="KKT81733.1"/>
    </source>
</evidence>